<sequence length="215" mass="23770">MVHEYFGMLEKALEDVTEMHIFNFDETNLTDDPGQSKIILRHGTKYPHKILNSSKSAVSLMFCRSAGGDILPPYVVIGKQSCRVGNSGGKGTTIDKQYFPYLLINLWDAVTPQIGSNLKAGFERCGIVPIALDKIMRIVENPEIDNKSLQASFIEALGKKLQEMAGLPKPGKRKRINVMPGKSVDEDVLATEDDGALRIVLLNILQTKAEKRGNL</sequence>
<evidence type="ECO:0000313" key="1">
    <source>
        <dbReference type="EMBL" id="KAJ8874474.1"/>
    </source>
</evidence>
<accession>A0ABQ9GR15</accession>
<dbReference type="Proteomes" id="UP001159363">
    <property type="component" value="Chromosome 9"/>
</dbReference>
<gene>
    <name evidence="1" type="ORF">PR048_025333</name>
</gene>
<evidence type="ECO:0008006" key="3">
    <source>
        <dbReference type="Google" id="ProtNLM"/>
    </source>
</evidence>
<organism evidence="1 2">
    <name type="scientific">Dryococelus australis</name>
    <dbReference type="NCBI Taxonomy" id="614101"/>
    <lineage>
        <taxon>Eukaryota</taxon>
        <taxon>Metazoa</taxon>
        <taxon>Ecdysozoa</taxon>
        <taxon>Arthropoda</taxon>
        <taxon>Hexapoda</taxon>
        <taxon>Insecta</taxon>
        <taxon>Pterygota</taxon>
        <taxon>Neoptera</taxon>
        <taxon>Polyneoptera</taxon>
        <taxon>Phasmatodea</taxon>
        <taxon>Verophasmatodea</taxon>
        <taxon>Anareolatae</taxon>
        <taxon>Phasmatidae</taxon>
        <taxon>Eurycanthinae</taxon>
        <taxon>Dryococelus</taxon>
    </lineage>
</organism>
<keyword evidence="2" id="KW-1185">Reference proteome</keyword>
<name>A0ABQ9GR15_9NEOP</name>
<reference evidence="1 2" key="1">
    <citation type="submission" date="2023-02" db="EMBL/GenBank/DDBJ databases">
        <title>LHISI_Scaffold_Assembly.</title>
        <authorList>
            <person name="Stuart O.P."/>
            <person name="Cleave R."/>
            <person name="Magrath M.J.L."/>
            <person name="Mikheyev A.S."/>
        </authorList>
    </citation>
    <scope>NUCLEOTIDE SEQUENCE [LARGE SCALE GENOMIC DNA]</scope>
    <source>
        <strain evidence="1">Daus_M_001</strain>
        <tissue evidence="1">Leg muscle</tissue>
    </source>
</reference>
<evidence type="ECO:0000313" key="2">
    <source>
        <dbReference type="Proteomes" id="UP001159363"/>
    </source>
</evidence>
<proteinExistence type="predicted"/>
<dbReference type="EMBL" id="JARBHB010000010">
    <property type="protein sequence ID" value="KAJ8874474.1"/>
    <property type="molecule type" value="Genomic_DNA"/>
</dbReference>
<protein>
    <recommendedName>
        <fullName evidence="3">DDE-1 domain-containing protein</fullName>
    </recommendedName>
</protein>
<comment type="caution">
    <text evidence="1">The sequence shown here is derived from an EMBL/GenBank/DDBJ whole genome shotgun (WGS) entry which is preliminary data.</text>
</comment>